<protein>
    <recommendedName>
        <fullName evidence="4">CheW-like domain-containing protein</fullName>
    </recommendedName>
</protein>
<dbReference type="Proteomes" id="UP001524547">
    <property type="component" value="Unassembled WGS sequence"/>
</dbReference>
<evidence type="ECO:0008006" key="4">
    <source>
        <dbReference type="Google" id="ProtNLM"/>
    </source>
</evidence>
<dbReference type="EMBL" id="JAMZEJ010000005">
    <property type="protein sequence ID" value="MCQ8240939.1"/>
    <property type="molecule type" value="Genomic_DNA"/>
</dbReference>
<reference evidence="2 3" key="1">
    <citation type="submission" date="2022-06" db="EMBL/GenBank/DDBJ databases">
        <title>Rhizosaccharibacter gen. nov. sp. nov. KSS12, endophytic bacteria isolated from sugarcane.</title>
        <authorList>
            <person name="Pitiwittayakul N."/>
        </authorList>
    </citation>
    <scope>NUCLEOTIDE SEQUENCE [LARGE SCALE GENOMIC DNA]</scope>
    <source>
        <strain evidence="2 3">KSS12</strain>
    </source>
</reference>
<proteinExistence type="predicted"/>
<comment type="caution">
    <text evidence="2">The sequence shown here is derived from an EMBL/GenBank/DDBJ whole genome shotgun (WGS) entry which is preliminary data.</text>
</comment>
<organism evidence="2 3">
    <name type="scientific">Rhizosaccharibacter radicis</name>
    <dbReference type="NCBI Taxonomy" id="2782605"/>
    <lineage>
        <taxon>Bacteria</taxon>
        <taxon>Pseudomonadati</taxon>
        <taxon>Pseudomonadota</taxon>
        <taxon>Alphaproteobacteria</taxon>
        <taxon>Acetobacterales</taxon>
        <taxon>Acetobacteraceae</taxon>
        <taxon>Rhizosaccharibacter</taxon>
    </lineage>
</organism>
<sequence length="218" mass="22317">MTGREAVVGPGAEEALSAARRDRLLAERAANLARRGLSSPVRRLPPRLLCVAGSHLVGLDPALVAGVRPARWWPLFPGLGDRRGSGGRALLGLFGHEGQVGSLFELAVLLGDPSVPPPEDGEAAGTQGSMILLHRHGSIGRTALRADAVIGLQALRPLAEPAPDTSPGQPQGAALDDEDRLVTLPGPELFDALRGDPAADALSAPLTAPPQGPVGATG</sequence>
<name>A0ABT1VX75_9PROT</name>
<evidence type="ECO:0000313" key="3">
    <source>
        <dbReference type="Proteomes" id="UP001524547"/>
    </source>
</evidence>
<keyword evidence="3" id="KW-1185">Reference proteome</keyword>
<evidence type="ECO:0000313" key="2">
    <source>
        <dbReference type="EMBL" id="MCQ8240939.1"/>
    </source>
</evidence>
<feature type="region of interest" description="Disordered" evidence="1">
    <location>
        <begin position="159"/>
        <end position="218"/>
    </location>
</feature>
<accession>A0ABT1VX75</accession>
<dbReference type="RefSeq" id="WP_422919687.1">
    <property type="nucleotide sequence ID" value="NZ_JAMZEJ010000005.1"/>
</dbReference>
<evidence type="ECO:0000256" key="1">
    <source>
        <dbReference type="SAM" id="MobiDB-lite"/>
    </source>
</evidence>
<gene>
    <name evidence="2" type="ORF">NFI88_08835</name>
</gene>